<organism evidence="1 2">
    <name type="scientific">Mucilaginibacter dorajii</name>
    <dbReference type="NCBI Taxonomy" id="692994"/>
    <lineage>
        <taxon>Bacteria</taxon>
        <taxon>Pseudomonadati</taxon>
        <taxon>Bacteroidota</taxon>
        <taxon>Sphingobacteriia</taxon>
        <taxon>Sphingobacteriales</taxon>
        <taxon>Sphingobacteriaceae</taxon>
        <taxon>Mucilaginibacter</taxon>
    </lineage>
</organism>
<name>A0ABP7PZW6_9SPHI</name>
<proteinExistence type="predicted"/>
<comment type="caution">
    <text evidence="1">The sequence shown here is derived from an EMBL/GenBank/DDBJ whole genome shotgun (WGS) entry which is preliminary data.</text>
</comment>
<dbReference type="RefSeq" id="WP_259096545.1">
    <property type="nucleotide sequence ID" value="NZ_BAAAZC010000017.1"/>
</dbReference>
<reference evidence="2" key="1">
    <citation type="journal article" date="2019" name="Int. J. Syst. Evol. Microbiol.">
        <title>The Global Catalogue of Microorganisms (GCM) 10K type strain sequencing project: providing services to taxonomists for standard genome sequencing and annotation.</title>
        <authorList>
            <consortium name="The Broad Institute Genomics Platform"/>
            <consortium name="The Broad Institute Genome Sequencing Center for Infectious Disease"/>
            <person name="Wu L."/>
            <person name="Ma J."/>
        </authorList>
    </citation>
    <scope>NUCLEOTIDE SEQUENCE [LARGE SCALE GENOMIC DNA]</scope>
    <source>
        <strain evidence="2">JCM 16601</strain>
    </source>
</reference>
<dbReference type="EMBL" id="BAAAZC010000017">
    <property type="protein sequence ID" value="GAA3972812.1"/>
    <property type="molecule type" value="Genomic_DNA"/>
</dbReference>
<dbReference type="Pfam" id="PF13481">
    <property type="entry name" value="AAA_25"/>
    <property type="match status" value="1"/>
</dbReference>
<evidence type="ECO:0000313" key="1">
    <source>
        <dbReference type="EMBL" id="GAA3972812.1"/>
    </source>
</evidence>
<protein>
    <recommendedName>
        <fullName evidence="3">AAA+ ATPase domain-containing protein</fullName>
    </recommendedName>
</protein>
<sequence length="359" mass="40974">MDNLFERPAVIEEIRNEARGITPLKNKAAKAPAAPNPELVADLFHIHSLNDWMKMEKETDHPEMLFDKFWIEGELCILFADTNMGKSILAVQIGNSISRGKAIQGFELRAKPTPVLYIDFELNSKQFEQRYTDSLGTYKFDNSFHRGEYNQLSMLPIDQKNYDDYVISALTRGIKATGATVLIIDNITCLRKGTDTSGQALPLMKKLKYLKTRHGLSILVLAHTPKRNTAVPISRNDLQGSKMLMNFCDSAFAIGESQTMQGYRYLKQIKQRSIAETYGADNICLLKLERRNSLLQFTFTGYYAEHQHLRRPEQAERERLTQQVAQLHSKGYSQRKIAAQLKLGLATVNRMVSWTNSYE</sequence>
<dbReference type="SUPFAM" id="SSF52540">
    <property type="entry name" value="P-loop containing nucleoside triphosphate hydrolases"/>
    <property type="match status" value="1"/>
</dbReference>
<dbReference type="Proteomes" id="UP001500742">
    <property type="component" value="Unassembled WGS sequence"/>
</dbReference>
<accession>A0ABP7PZW6</accession>
<keyword evidence="2" id="KW-1185">Reference proteome</keyword>
<evidence type="ECO:0000313" key="2">
    <source>
        <dbReference type="Proteomes" id="UP001500742"/>
    </source>
</evidence>
<dbReference type="Gene3D" id="3.40.50.300">
    <property type="entry name" value="P-loop containing nucleotide triphosphate hydrolases"/>
    <property type="match status" value="1"/>
</dbReference>
<dbReference type="InterPro" id="IPR027417">
    <property type="entry name" value="P-loop_NTPase"/>
</dbReference>
<evidence type="ECO:0008006" key="3">
    <source>
        <dbReference type="Google" id="ProtNLM"/>
    </source>
</evidence>
<gene>
    <name evidence="1" type="ORF">GCM10022210_23490</name>
</gene>